<organism evidence="2">
    <name type="scientific">Vibrio lentus</name>
    <dbReference type="NCBI Taxonomy" id="136468"/>
    <lineage>
        <taxon>Bacteria</taxon>
        <taxon>Pseudomonadati</taxon>
        <taxon>Pseudomonadota</taxon>
        <taxon>Gammaproteobacteria</taxon>
        <taxon>Vibrionales</taxon>
        <taxon>Vibrionaceae</taxon>
        <taxon>Vibrio</taxon>
    </lineage>
</organism>
<dbReference type="PROSITE" id="PS51186">
    <property type="entry name" value="GNAT"/>
    <property type="match status" value="1"/>
</dbReference>
<reference key="1">
    <citation type="submission" date="2016-07" db="EMBL/GenBank/DDBJ databases">
        <title>Nontailed viruses are major unrecognized killers of bacteria in the ocean.</title>
        <authorList>
            <person name="Kauffman K."/>
            <person name="Hussain F."/>
            <person name="Yang J."/>
            <person name="Arevalo P."/>
            <person name="Brown J."/>
            <person name="Cutler M."/>
            <person name="Kelly L."/>
            <person name="Polz M.F."/>
        </authorList>
    </citation>
    <scope>NUCLEOTIDE SEQUENCE [LARGE SCALE GENOMIC DNA]</scope>
    <source>
        <strain>10N.261.52.F7</strain>
    </source>
</reference>
<dbReference type="Pfam" id="PF13673">
    <property type="entry name" value="Acetyltransf_10"/>
    <property type="match status" value="1"/>
</dbReference>
<gene>
    <name evidence="2" type="ORF">BCT99_24640</name>
</gene>
<dbReference type="RefSeq" id="WP_102281744.1">
    <property type="nucleotide sequence ID" value="NZ_JAJGZN020000006.1"/>
</dbReference>
<protein>
    <submittedName>
        <fullName evidence="2">GNAT family N-acetyltransferase</fullName>
    </submittedName>
</protein>
<dbReference type="PANTHER" id="PTHR13355:SF11">
    <property type="entry name" value="GLUCOSAMINE 6-PHOSPHATE N-ACETYLTRANSFERASE"/>
    <property type="match status" value="1"/>
</dbReference>
<proteinExistence type="predicted"/>
<evidence type="ECO:0000313" key="2">
    <source>
        <dbReference type="EMBL" id="PMK44333.1"/>
    </source>
</evidence>
<dbReference type="GO" id="GO:0004343">
    <property type="term" value="F:glucosamine 6-phosphate N-acetyltransferase activity"/>
    <property type="evidence" value="ECO:0007669"/>
    <property type="project" value="TreeGrafter"/>
</dbReference>
<sequence>MFVKKVVKYDSIEKSMIHKVRNTVFTDEQGIPSEIDFDGLDSTALHALIYIDKIAIGTGRMLNDGHIGRISILKEHRGLGLGAELVKALVESAKENSYERVYLGAQKHAIKFYEKLGFKTFGDGYVEAGIEHMSMEKALV</sequence>
<dbReference type="PANTHER" id="PTHR13355">
    <property type="entry name" value="GLUCOSAMINE 6-PHOSPHATE N-ACETYLTRANSFERASE"/>
    <property type="match status" value="1"/>
</dbReference>
<feature type="domain" description="N-acetyltransferase" evidence="1">
    <location>
        <begin position="4"/>
        <end position="140"/>
    </location>
</feature>
<reference evidence="2" key="2">
    <citation type="submission" date="2016-07" db="EMBL/GenBank/DDBJ databases">
        <authorList>
            <person name="Kauffman K."/>
            <person name="Arevalo P."/>
            <person name="Polz M.F."/>
        </authorList>
    </citation>
    <scope>NUCLEOTIDE SEQUENCE</scope>
    <source>
        <strain evidence="2">10N.261.52.F7</strain>
    </source>
</reference>
<dbReference type="CDD" id="cd04301">
    <property type="entry name" value="NAT_SF"/>
    <property type="match status" value="1"/>
</dbReference>
<accession>A0AB36XIA9</accession>
<comment type="caution">
    <text evidence="2">The sequence shown here is derived from an EMBL/GenBank/DDBJ whole genome shotgun (WGS) entry which is preliminary data.</text>
</comment>
<dbReference type="SUPFAM" id="SSF55729">
    <property type="entry name" value="Acyl-CoA N-acyltransferases (Nat)"/>
    <property type="match status" value="1"/>
</dbReference>
<dbReference type="AlphaFoldDB" id="A0AB36XIA9"/>
<dbReference type="Gene3D" id="3.40.630.30">
    <property type="match status" value="1"/>
</dbReference>
<name>A0AB36XIA9_9VIBR</name>
<dbReference type="InterPro" id="IPR000182">
    <property type="entry name" value="GNAT_dom"/>
</dbReference>
<dbReference type="InterPro" id="IPR039143">
    <property type="entry name" value="GNPNAT1-like"/>
</dbReference>
<dbReference type="EMBL" id="MCXM01000028">
    <property type="protein sequence ID" value="PMK44333.1"/>
    <property type="molecule type" value="Genomic_DNA"/>
</dbReference>
<dbReference type="InterPro" id="IPR016181">
    <property type="entry name" value="Acyl_CoA_acyltransferase"/>
</dbReference>
<reference evidence="2" key="3">
    <citation type="journal article" date="2018" name="Nature">
        <title>A major lineage of non-tailed dsDNA viruses as unrecognized killers of marine bacteria.</title>
        <authorList>
            <person name="Kauffman K.M."/>
            <person name="Hussain F.A."/>
            <person name="Yang J."/>
            <person name="Arevalo P."/>
            <person name="Brown J.M."/>
            <person name="Chang W.K."/>
            <person name="VanInsberghe D."/>
            <person name="Elsherbini J."/>
            <person name="Sharma R.S."/>
            <person name="Cutler M.B."/>
            <person name="Kelly L."/>
            <person name="Polz M.F."/>
        </authorList>
    </citation>
    <scope>NUCLEOTIDE SEQUENCE</scope>
    <source>
        <strain evidence="2">10N.261.52.F7</strain>
    </source>
</reference>
<evidence type="ECO:0000259" key="1">
    <source>
        <dbReference type="PROSITE" id="PS51186"/>
    </source>
</evidence>